<protein>
    <recommendedName>
        <fullName evidence="4">PASTA domain-containing protein</fullName>
    </recommendedName>
</protein>
<keyword evidence="1" id="KW-0812">Transmembrane</keyword>
<keyword evidence="3" id="KW-1185">Reference proteome</keyword>
<feature type="transmembrane region" description="Helical" evidence="1">
    <location>
        <begin position="65"/>
        <end position="84"/>
    </location>
</feature>
<dbReference type="RefSeq" id="WP_269529254.1">
    <property type="nucleotide sequence ID" value="NZ_JAUHTB010000011.1"/>
</dbReference>
<dbReference type="Proteomes" id="UP001172702">
    <property type="component" value="Unassembled WGS sequence"/>
</dbReference>
<evidence type="ECO:0000313" key="3">
    <source>
        <dbReference type="Proteomes" id="UP001172702"/>
    </source>
</evidence>
<organism evidence="2 3">
    <name type="scientific">Dietzia maris</name>
    <dbReference type="NCBI Taxonomy" id="37915"/>
    <lineage>
        <taxon>Bacteria</taxon>
        <taxon>Bacillati</taxon>
        <taxon>Actinomycetota</taxon>
        <taxon>Actinomycetes</taxon>
        <taxon>Mycobacteriales</taxon>
        <taxon>Dietziaceae</taxon>
        <taxon>Dietzia</taxon>
    </lineage>
</organism>
<evidence type="ECO:0000313" key="2">
    <source>
        <dbReference type="EMBL" id="MDN4506485.1"/>
    </source>
</evidence>
<gene>
    <name evidence="2" type="ORF">QYF62_10495</name>
</gene>
<accession>A0ABT8H1Z1</accession>
<feature type="transmembrane region" description="Helical" evidence="1">
    <location>
        <begin position="37"/>
        <end position="56"/>
    </location>
</feature>
<evidence type="ECO:0008006" key="4">
    <source>
        <dbReference type="Google" id="ProtNLM"/>
    </source>
</evidence>
<comment type="caution">
    <text evidence="2">The sequence shown here is derived from an EMBL/GenBank/DDBJ whole genome shotgun (WGS) entry which is preliminary data.</text>
</comment>
<sequence>MQTTFLSVGFAGLAIAAQLFAEAPLAIGASRGRVLEYIKAGWFVGVGLVANAAIGIETIWFPSGLGLLGVAILGFTPTVVMLVVSTAKLMELFGHPSLLDEVVRVSLVETLSTRLSDVARKYGDAKKQMDGLSAADWAGGRPKAASATLRVPVPEAGRVVKTIRPKVVRQAIDLLGLRATDGNLTSGTPTQMVEPPRVTIDVEPGDRTRLGETAFRVVSSQPLDEATTIRTVRLLQSSIEFEPTGSVTPDEETGREIANLKDAIGTSLRSGALATAERALELLGHVVRGVWLSEPEMLDSTRRASITRRDWLFGSVGEVEQDSLLSPRVAGIFISAAMNRALEAPRVGSTEYVDECLRSFTRLWSDLLLHGGHEFEPLPSRITTCVHNLASYSYSASDERENLQARGTWAMVELVKLALDAKKPDAAKMAAKELSGLFEFSRDETGRSHVRGGQLVLTGWLDYLAYKKDQRDPADPELRALVTPRGNWAEIISARSLAERGAAPFSRWDWWEMEMTTSRHAQILELSSFIDRAQLVALSSSYGTLPPASDQETASEYKRFLSMLKEGNKNLTEKGERLKQTLFQEVSRWDAEENDRLALEPLSAARLGELRTAVYETLAERPQLAAQIPLSQVVPDTADTSRPILGMNLRVPRRYLVDKMFNRMYADPKELGRIIAQGFEEGEKRKIIDRLRAMQDDVLQPTALEIRRQIESLGDEAKNYVLLTPYGGLEDVQDWYSSEFRDALKRVLHIESGVLDGEAVLFDRRTTLAISRRPEKKEGLRPVPGTFIALGTFDDVHSGDEPQVRIETGEHFVVWPGEAPRLFRFGTEPVSS</sequence>
<keyword evidence="1" id="KW-1133">Transmembrane helix</keyword>
<name>A0ABT8H1Z1_9ACTN</name>
<dbReference type="EMBL" id="JAUHTB010000011">
    <property type="protein sequence ID" value="MDN4506485.1"/>
    <property type="molecule type" value="Genomic_DNA"/>
</dbReference>
<reference evidence="2 3" key="1">
    <citation type="submission" date="2023-07" db="EMBL/GenBank/DDBJ databases">
        <title>Strategy for survival of the halotoleranting strain Dietzia MX2 from the Yakshinskoe mineral salts deposit.</title>
        <authorList>
            <person name="Kharitonova M.A."/>
            <person name="Kupriyanova-Ashina F.G."/>
            <person name="Shakirov T.R."/>
            <person name="Vafina M.S."/>
            <person name="Ilinskaya O.N."/>
        </authorList>
    </citation>
    <scope>NUCLEOTIDE SEQUENCE [LARGE SCALE GENOMIC DNA]</scope>
    <source>
        <strain evidence="2 3">MX2</strain>
    </source>
</reference>
<keyword evidence="1" id="KW-0472">Membrane</keyword>
<proteinExistence type="predicted"/>
<evidence type="ECO:0000256" key="1">
    <source>
        <dbReference type="SAM" id="Phobius"/>
    </source>
</evidence>